<dbReference type="InterPro" id="IPR032813">
    <property type="entry name" value="Na_H_antiport_N"/>
</dbReference>
<feature type="domain" description="Na+/H+ antiporter NhaC-like C-terminal" evidence="7">
    <location>
        <begin position="150"/>
        <end position="292"/>
    </location>
</feature>
<name>E3NU98_CAERE</name>
<evidence type="ECO:0000259" key="8">
    <source>
        <dbReference type="Pfam" id="PF13726"/>
    </source>
</evidence>
<evidence type="ECO:0008006" key="11">
    <source>
        <dbReference type="Google" id="ProtNLM"/>
    </source>
</evidence>
<dbReference type="Pfam" id="PF03922">
    <property type="entry name" value="OmpW"/>
    <property type="match status" value="1"/>
</dbReference>
<keyword evidence="4 6" id="KW-1133">Transmembrane helix</keyword>
<feature type="transmembrane region" description="Helical" evidence="6">
    <location>
        <begin position="12"/>
        <end position="38"/>
    </location>
</feature>
<feature type="transmembrane region" description="Helical" evidence="6">
    <location>
        <begin position="145"/>
        <end position="171"/>
    </location>
</feature>
<evidence type="ECO:0000256" key="4">
    <source>
        <dbReference type="ARBA" id="ARBA00022989"/>
    </source>
</evidence>
<evidence type="ECO:0000313" key="9">
    <source>
        <dbReference type="EMBL" id="EFO94233.1"/>
    </source>
</evidence>
<feature type="domain" description="Putative Na+/H+ antiporter N-terminal" evidence="8">
    <location>
        <begin position="2"/>
        <end position="87"/>
    </location>
</feature>
<dbReference type="Pfam" id="PF03553">
    <property type="entry name" value="Na_H_antiporter"/>
    <property type="match status" value="1"/>
</dbReference>
<dbReference type="OrthoDB" id="10057057at2759"/>
<evidence type="ECO:0000259" key="7">
    <source>
        <dbReference type="Pfam" id="PF03553"/>
    </source>
</evidence>
<feature type="transmembrane region" description="Helical" evidence="6">
    <location>
        <begin position="199"/>
        <end position="218"/>
    </location>
</feature>
<dbReference type="HOGENOM" id="CLU_571405_0_0_1"/>
<evidence type="ECO:0000256" key="2">
    <source>
        <dbReference type="ARBA" id="ARBA00022475"/>
    </source>
</evidence>
<dbReference type="InterPro" id="IPR005618">
    <property type="entry name" value="OMPW"/>
</dbReference>
<evidence type="ECO:0000313" key="10">
    <source>
        <dbReference type="Proteomes" id="UP000008281"/>
    </source>
</evidence>
<feature type="transmembrane region" description="Helical" evidence="6">
    <location>
        <begin position="58"/>
        <end position="81"/>
    </location>
</feature>
<keyword evidence="2" id="KW-1003">Cell membrane</keyword>
<dbReference type="InterPro" id="IPR011250">
    <property type="entry name" value="OMP/PagP_B-barrel"/>
</dbReference>
<dbReference type="EMBL" id="DS270463">
    <property type="protein sequence ID" value="EFO94233.1"/>
    <property type="molecule type" value="Genomic_DNA"/>
</dbReference>
<comment type="subcellular location">
    <subcellularLocation>
        <location evidence="1">Cell membrane</location>
        <topology evidence="1">Multi-pass membrane protein</topology>
    </subcellularLocation>
</comment>
<dbReference type="GO" id="GO:0005886">
    <property type="term" value="C:plasma membrane"/>
    <property type="evidence" value="ECO:0007669"/>
    <property type="project" value="UniProtKB-SubCell"/>
</dbReference>
<evidence type="ECO:0000256" key="1">
    <source>
        <dbReference type="ARBA" id="ARBA00004651"/>
    </source>
</evidence>
<dbReference type="Pfam" id="PF13726">
    <property type="entry name" value="Na_H_antiport_2"/>
    <property type="match status" value="1"/>
</dbReference>
<sequence>MNAVVIAIAVMFILSLARVSVVLTLVISAIIGGLVAGLSLSDTVTAFNAGLGDGAEVALAYAVLGAFALALSKSGLPDLLAYKLIGLLGMEATQKQATKVKFLLLGILLIAAICSQNLIPVHIAFIPVLVPPLLKVMNHLKLDRRAAACVLTLGLVGTYIFLPVGFGAIFLEQILMGNINKIGAAYHLHVERSMMPMGMAIPVLGMVIGTLFAVFVSYRKPRIYVDRNVAPITTIDLDKPLRAVNVEVLKADGIALEQEAKQEAPVIAKKTILMALLAIILTLISQLYSGSMILDWQVKVGGSVIAPTQDTKVAGVGTVKADHEYAFTPSVEYIFGETPFSAEVLLATPISHDVKLDGEKAVNLKHLPPTVTFKYNFKNSTRFTPYIGVGGTAFLAWDEESSGALAGTKVKVKDDFGFAGQIGFNFQPADAKNWGVFFDARYAQLSPEVTVKAGNTTAAKFDLDIDPVIYTLGYSYRF</sequence>
<dbReference type="SUPFAM" id="SSF56925">
    <property type="entry name" value="OMPA-like"/>
    <property type="match status" value="1"/>
</dbReference>
<proteinExistence type="predicted"/>
<evidence type="ECO:0000256" key="5">
    <source>
        <dbReference type="ARBA" id="ARBA00023136"/>
    </source>
</evidence>
<keyword evidence="3 6" id="KW-0812">Transmembrane</keyword>
<protein>
    <recommendedName>
        <fullName evidence="11">Sodium:proton antiporter</fullName>
    </recommendedName>
</protein>
<keyword evidence="5 6" id="KW-0472">Membrane</keyword>
<dbReference type="PANTHER" id="PTHR37821:SF1">
    <property type="entry name" value="AMINO ACID TRANSPORTER YUIF-RELATED"/>
    <property type="match status" value="1"/>
</dbReference>
<accession>E3NU98</accession>
<feature type="transmembrane region" description="Helical" evidence="6">
    <location>
        <begin position="271"/>
        <end position="289"/>
    </location>
</feature>
<dbReference type="InParanoid" id="E3NU98"/>
<organism evidence="10">
    <name type="scientific">Caenorhabditis remanei</name>
    <name type="common">Caenorhabditis vulgaris</name>
    <dbReference type="NCBI Taxonomy" id="31234"/>
    <lineage>
        <taxon>Eukaryota</taxon>
        <taxon>Metazoa</taxon>
        <taxon>Ecdysozoa</taxon>
        <taxon>Nematoda</taxon>
        <taxon>Chromadorea</taxon>
        <taxon>Rhabditida</taxon>
        <taxon>Rhabditina</taxon>
        <taxon>Rhabditomorpha</taxon>
        <taxon>Rhabditoidea</taxon>
        <taxon>Rhabditidae</taxon>
        <taxon>Peloderinae</taxon>
        <taxon>Caenorhabditis</taxon>
    </lineage>
</organism>
<dbReference type="AlphaFoldDB" id="E3NU98"/>
<dbReference type="PANTHER" id="PTHR37821">
    <property type="entry name" value="AMINO ACID TRANSPORTER YUIF-RELATED"/>
    <property type="match status" value="1"/>
</dbReference>
<dbReference type="InterPro" id="IPR052576">
    <property type="entry name" value="AA_Transporter-Related"/>
</dbReference>
<reference evidence="9" key="1">
    <citation type="submission" date="2007-07" db="EMBL/GenBank/DDBJ databases">
        <title>PCAP assembly of the Caenorhabditis remanei genome.</title>
        <authorList>
            <consortium name="The Caenorhabditis remanei Sequencing Consortium"/>
            <person name="Wilson R.K."/>
        </authorList>
    </citation>
    <scope>NUCLEOTIDE SEQUENCE [LARGE SCALE GENOMIC DNA]</scope>
    <source>
        <strain evidence="9">PB4641</strain>
    </source>
</reference>
<dbReference type="eggNOG" id="ENOG502TB82">
    <property type="taxonomic scope" value="Eukaryota"/>
</dbReference>
<dbReference type="Proteomes" id="UP000008281">
    <property type="component" value="Unassembled WGS sequence"/>
</dbReference>
<evidence type="ECO:0000256" key="6">
    <source>
        <dbReference type="SAM" id="Phobius"/>
    </source>
</evidence>
<dbReference type="GO" id="GO:0019867">
    <property type="term" value="C:outer membrane"/>
    <property type="evidence" value="ECO:0007669"/>
    <property type="project" value="InterPro"/>
</dbReference>
<gene>
    <name evidence="9" type="ORF">CRE_29390</name>
</gene>
<feature type="transmembrane region" description="Helical" evidence="6">
    <location>
        <begin position="102"/>
        <end position="125"/>
    </location>
</feature>
<dbReference type="Gene3D" id="2.40.160.20">
    <property type="match status" value="1"/>
</dbReference>
<dbReference type="InterPro" id="IPR018461">
    <property type="entry name" value="Na/H_Antiport_NhaC-like_C"/>
</dbReference>
<keyword evidence="10" id="KW-1185">Reference proteome</keyword>
<evidence type="ECO:0000256" key="3">
    <source>
        <dbReference type="ARBA" id="ARBA00022692"/>
    </source>
</evidence>